<comment type="similarity">
    <text evidence="3">Belongs to the ATP-dependent AMP-binding enzyme family. MbtB subfamily.</text>
</comment>
<keyword evidence="5" id="KW-0596">Phosphopantetheine</keyword>
<dbReference type="PANTHER" id="PTHR45527">
    <property type="entry name" value="NONRIBOSOMAL PEPTIDE SYNTHETASE"/>
    <property type="match status" value="1"/>
</dbReference>
<dbReference type="AlphaFoldDB" id="A0A448N1Y0"/>
<organism evidence="10 11">
    <name type="scientific">Arachnia propionica</name>
    <dbReference type="NCBI Taxonomy" id="1750"/>
    <lineage>
        <taxon>Bacteria</taxon>
        <taxon>Bacillati</taxon>
        <taxon>Actinomycetota</taxon>
        <taxon>Actinomycetes</taxon>
        <taxon>Propionibacteriales</taxon>
        <taxon>Propionibacteriaceae</taxon>
        <taxon>Arachnia</taxon>
    </lineage>
</organism>
<dbReference type="Gene3D" id="3.30.559.10">
    <property type="entry name" value="Chloramphenicol acetyltransferase-like domain"/>
    <property type="match status" value="1"/>
</dbReference>
<dbReference type="SUPFAM" id="SSF52777">
    <property type="entry name" value="CoA-dependent acyltransferases"/>
    <property type="match status" value="2"/>
</dbReference>
<dbReference type="InterPro" id="IPR001242">
    <property type="entry name" value="Condensation_dom"/>
</dbReference>
<dbReference type="PROSITE" id="PS50075">
    <property type="entry name" value="CARRIER"/>
    <property type="match status" value="1"/>
</dbReference>
<reference evidence="10 11" key="1">
    <citation type="submission" date="2018-12" db="EMBL/GenBank/DDBJ databases">
        <authorList>
            <consortium name="Pathogen Informatics"/>
        </authorList>
    </citation>
    <scope>NUCLEOTIDE SEQUENCE [LARGE SCALE GENOMIC DNA]</scope>
    <source>
        <strain evidence="10 11">NCTC12967</strain>
    </source>
</reference>
<evidence type="ECO:0000256" key="6">
    <source>
        <dbReference type="ARBA" id="ARBA00022553"/>
    </source>
</evidence>
<evidence type="ECO:0000256" key="2">
    <source>
        <dbReference type="ARBA" id="ARBA00005102"/>
    </source>
</evidence>
<evidence type="ECO:0000259" key="9">
    <source>
        <dbReference type="PROSITE" id="PS50075"/>
    </source>
</evidence>
<dbReference type="GO" id="GO:0016874">
    <property type="term" value="F:ligase activity"/>
    <property type="evidence" value="ECO:0007669"/>
    <property type="project" value="UniProtKB-KW"/>
</dbReference>
<dbReference type="Gene3D" id="3.30.559.30">
    <property type="entry name" value="Nonribosomal peptide synthetase, condensation domain"/>
    <property type="match status" value="1"/>
</dbReference>
<gene>
    <name evidence="10" type="primary">mbtB_3</name>
    <name evidence="10" type="ORF">NCTC12967_02715</name>
</gene>
<dbReference type="Gene3D" id="3.40.50.980">
    <property type="match status" value="2"/>
</dbReference>
<comment type="cofactor">
    <cofactor evidence="1">
        <name>pantetheine 4'-phosphate</name>
        <dbReference type="ChEBI" id="CHEBI:47942"/>
    </cofactor>
</comment>
<dbReference type="FunFam" id="3.30.559.30:FF:000006">
    <property type="entry name" value="Yersiniabactin polyketide/non-ribosomal peptide synthetase"/>
    <property type="match status" value="1"/>
</dbReference>
<dbReference type="SUPFAM" id="SSF56801">
    <property type="entry name" value="Acetyl-CoA synthetase-like"/>
    <property type="match status" value="1"/>
</dbReference>
<dbReference type="InterPro" id="IPR000873">
    <property type="entry name" value="AMP-dep_synth/lig_dom"/>
</dbReference>
<dbReference type="GO" id="GO:0043041">
    <property type="term" value="P:amino acid activation for nonribosomal peptide biosynthetic process"/>
    <property type="evidence" value="ECO:0007669"/>
    <property type="project" value="TreeGrafter"/>
</dbReference>
<dbReference type="Pfam" id="PF00501">
    <property type="entry name" value="AMP-binding"/>
    <property type="match status" value="1"/>
</dbReference>
<keyword evidence="6" id="KW-0597">Phosphoprotein</keyword>
<accession>A0A448N1Y0</accession>
<name>A0A448N1Y0_9ACTN</name>
<dbReference type="Gene3D" id="1.10.10.1830">
    <property type="entry name" value="Non-ribosomal peptide synthase, adenylation domain"/>
    <property type="match status" value="1"/>
</dbReference>
<dbReference type="NCBIfam" id="TIGR01733">
    <property type="entry name" value="AA-adenyl-dom"/>
    <property type="match status" value="1"/>
</dbReference>
<dbReference type="InterPro" id="IPR045851">
    <property type="entry name" value="AMP-bd_C_sf"/>
</dbReference>
<dbReference type="FunFam" id="3.40.50.12780:FF:000012">
    <property type="entry name" value="Non-ribosomal peptide synthetase"/>
    <property type="match status" value="1"/>
</dbReference>
<keyword evidence="7 10" id="KW-0436">Ligase</keyword>
<dbReference type="PROSITE" id="PS00455">
    <property type="entry name" value="AMP_BINDING"/>
    <property type="match status" value="1"/>
</dbReference>
<dbReference type="EMBL" id="LR134406">
    <property type="protein sequence ID" value="VEH71395.1"/>
    <property type="molecule type" value="Genomic_DNA"/>
</dbReference>
<dbReference type="GO" id="GO:0044550">
    <property type="term" value="P:secondary metabolite biosynthetic process"/>
    <property type="evidence" value="ECO:0007669"/>
    <property type="project" value="TreeGrafter"/>
</dbReference>
<dbReference type="InterPro" id="IPR023213">
    <property type="entry name" value="CAT-like_dom_sf"/>
</dbReference>
<dbReference type="InterPro" id="IPR041464">
    <property type="entry name" value="TubC_N"/>
</dbReference>
<comment type="pathway">
    <text evidence="2">Siderophore biosynthesis; mycobactin biosynthesis.</text>
</comment>
<dbReference type="PANTHER" id="PTHR45527:SF10">
    <property type="entry name" value="PYOCHELIN SYNTHASE PCHF"/>
    <property type="match status" value="1"/>
</dbReference>
<dbReference type="Gene3D" id="1.10.1200.10">
    <property type="entry name" value="ACP-like"/>
    <property type="match status" value="1"/>
</dbReference>
<evidence type="ECO:0000256" key="5">
    <source>
        <dbReference type="ARBA" id="ARBA00022450"/>
    </source>
</evidence>
<dbReference type="InterPro" id="IPR010071">
    <property type="entry name" value="AA_adenyl_dom"/>
</dbReference>
<evidence type="ECO:0000256" key="8">
    <source>
        <dbReference type="ARBA" id="ARBA00033440"/>
    </source>
</evidence>
<dbReference type="InterPro" id="IPR044894">
    <property type="entry name" value="TubC_N_sf"/>
</dbReference>
<dbReference type="SUPFAM" id="SSF47336">
    <property type="entry name" value="ACP-like"/>
    <property type="match status" value="1"/>
</dbReference>
<protein>
    <recommendedName>
        <fullName evidence="4">Phenyloxazoline synthase MbtB</fullName>
    </recommendedName>
    <alternativeName>
        <fullName evidence="8">Mycobactin synthetase protein B</fullName>
    </alternativeName>
</protein>
<dbReference type="GO" id="GO:0008610">
    <property type="term" value="P:lipid biosynthetic process"/>
    <property type="evidence" value="ECO:0007669"/>
    <property type="project" value="UniProtKB-ARBA"/>
</dbReference>
<keyword evidence="11" id="KW-1185">Reference proteome</keyword>
<dbReference type="Pfam" id="PF00668">
    <property type="entry name" value="Condensation"/>
    <property type="match status" value="1"/>
</dbReference>
<dbReference type="Gene3D" id="3.30.300.30">
    <property type="match status" value="1"/>
</dbReference>
<dbReference type="InterPro" id="IPR057737">
    <property type="entry name" value="Condensation_MtbB-like"/>
</dbReference>
<feature type="domain" description="Carrier" evidence="9">
    <location>
        <begin position="1028"/>
        <end position="1107"/>
    </location>
</feature>
<dbReference type="FunFam" id="3.30.559.10:FF:000023">
    <property type="entry name" value="Non-ribosomal peptide synthetase"/>
    <property type="match status" value="1"/>
</dbReference>
<dbReference type="GO" id="GO:0005737">
    <property type="term" value="C:cytoplasm"/>
    <property type="evidence" value="ECO:0007669"/>
    <property type="project" value="TreeGrafter"/>
</dbReference>
<dbReference type="Proteomes" id="UP000273044">
    <property type="component" value="Chromosome"/>
</dbReference>
<evidence type="ECO:0000256" key="4">
    <source>
        <dbReference type="ARBA" id="ARBA00016743"/>
    </source>
</evidence>
<proteinExistence type="inferred from homology"/>
<evidence type="ECO:0000256" key="7">
    <source>
        <dbReference type="ARBA" id="ARBA00022598"/>
    </source>
</evidence>
<evidence type="ECO:0000256" key="3">
    <source>
        <dbReference type="ARBA" id="ARBA00007380"/>
    </source>
</evidence>
<dbReference type="Pfam" id="PF00550">
    <property type="entry name" value="PP-binding"/>
    <property type="match status" value="1"/>
</dbReference>
<dbReference type="CDD" id="cd19535">
    <property type="entry name" value="Cyc_NRPS"/>
    <property type="match status" value="1"/>
</dbReference>
<dbReference type="InterPro" id="IPR020845">
    <property type="entry name" value="AMP-binding_CS"/>
</dbReference>
<dbReference type="GO" id="GO:0031177">
    <property type="term" value="F:phosphopantetheine binding"/>
    <property type="evidence" value="ECO:0007669"/>
    <property type="project" value="TreeGrafter"/>
</dbReference>
<dbReference type="InterPro" id="IPR036736">
    <property type="entry name" value="ACP-like_sf"/>
</dbReference>
<dbReference type="Pfam" id="PF18563">
    <property type="entry name" value="TubC_N"/>
    <property type="match status" value="1"/>
</dbReference>
<evidence type="ECO:0000256" key="1">
    <source>
        <dbReference type="ARBA" id="ARBA00001957"/>
    </source>
</evidence>
<dbReference type="RefSeq" id="WP_061787647.1">
    <property type="nucleotide sequence ID" value="NZ_LR134406.1"/>
</dbReference>
<sequence length="1116" mass="124472">MTVDKSPRRLILDLAERGISLRASGDKLAFTAPRGVLTEDQRDALRQAKPEILAELTARENASIVPDPANRHLPFPLTDIQTAYLVGRNEAYDWGGVACQIYMELSYGDLDPKRVEETWRRLIDRHEMLRCVIDAAGSQRILNDVGKLSIPCGEGLRHLEEQRAALSNRLGDPGVWPLFAVAITQLPDRAVMHFSMEFIIADWTSIWMLLREFEAEYFSPEIPLPEIRLSFRDYIDAHQRIRSTVDRDLDQLYWKGKLDHLPPAPHLPILASAQRKGRGCFRRYNSCLPMNEWNALRRRSRKWNLTPTAVILTAYAKVLERWNDRPDLTLNLTALNRPGLHPEIGNIMGDFTQNVLVETDFTRSRSFREEAQTTLKTLFDNLDHQSFTGVEVLRDLANRFGRDAAFMPYVFTSAIGLQNNDQSLRLRGRIGEGISQTPQVFIDCQVMDTNDELLINWDVREGVFHPGIIEDCFTAFVEFLHELATRDESWERKGRLPLPAWQLRVREQVNDTTCPLPHHLLHETVITQARNFPDRMAIADGRDITTYGELMKQAAGIAASLRELGILPGQRVGVGMTKSALQMAACLAVLSVGGCYVPMDADGPDKRNRGIVAVTQMACVLTTSTDEAPWMAETTVVHVEGLRGNPEELSVEGDEKNIAYIIFTSGSTGEPKGVAISHRAAVNTIEDINQRFSVTSEDRILGLSRLNFDLSVYDLFGVLSAGGAVIHPEPRNLTNPIHWAELIQEWDVTLWNSVPALMQLLVDSLEEGNNKSLNSLRAVLLSGDWIPLALPERIQQVMPEANIVSLGGATEASIWSIHYPWEGNEPHWVSIPYGKPLLNQGFHVLDDRLYDCPVGVPGQLAITGVGLADGYIGDPALTAKQFPVLPQNEERAYLTGDMGRYLPDGNIEFLGRRDSQVKIRGYRIELGEIEAAFTADPEVVAAAAFVVERAGEKQIQAVLQTSVPPGDILAFESSWIARLRDTLPSYMIPRRVGWCPRFPLTSNGKVDRTALPEMISHSSENLSGDPEKPVTSTQMLVSDTCCELLEIDKLGLDESLYDVGADSMTMNRIAIRLSDSPGCTTTFEDILVALLNESTVAAVSRVIETKNDDSEVSHAE</sequence>
<dbReference type="Gene3D" id="2.30.38.10">
    <property type="entry name" value="Luciferase, Domain 3"/>
    <property type="match status" value="1"/>
</dbReference>
<dbReference type="CDD" id="cd12114">
    <property type="entry name" value="A_NRPS_TlmIV_like"/>
    <property type="match status" value="1"/>
</dbReference>
<dbReference type="GeneID" id="64408137"/>
<evidence type="ECO:0000313" key="10">
    <source>
        <dbReference type="EMBL" id="VEH71395.1"/>
    </source>
</evidence>
<evidence type="ECO:0000313" key="11">
    <source>
        <dbReference type="Proteomes" id="UP000273044"/>
    </source>
</evidence>
<dbReference type="InterPro" id="IPR009081">
    <property type="entry name" value="PP-bd_ACP"/>
</dbReference>